<accession>A0ABX1KIK0</accession>
<dbReference type="PANTHER" id="PTHR43163:SF6">
    <property type="entry name" value="DIPEPTIDE TRANSPORT SYSTEM PERMEASE PROTEIN DPPB-RELATED"/>
    <property type="match status" value="1"/>
</dbReference>
<feature type="transmembrane region" description="Helical" evidence="7">
    <location>
        <begin position="280"/>
        <end position="306"/>
    </location>
</feature>
<evidence type="ECO:0000256" key="3">
    <source>
        <dbReference type="ARBA" id="ARBA00022475"/>
    </source>
</evidence>
<evidence type="ECO:0000256" key="4">
    <source>
        <dbReference type="ARBA" id="ARBA00022692"/>
    </source>
</evidence>
<keyword evidence="2 7" id="KW-0813">Transport</keyword>
<evidence type="ECO:0000259" key="8">
    <source>
        <dbReference type="PROSITE" id="PS50928"/>
    </source>
</evidence>
<keyword evidence="6 7" id="KW-0472">Membrane</keyword>
<dbReference type="CDD" id="cd06261">
    <property type="entry name" value="TM_PBP2"/>
    <property type="match status" value="1"/>
</dbReference>
<dbReference type="InterPro" id="IPR045621">
    <property type="entry name" value="BPD_transp_1_N"/>
</dbReference>
<dbReference type="InterPro" id="IPR000515">
    <property type="entry name" value="MetI-like"/>
</dbReference>
<feature type="transmembrane region" description="Helical" evidence="7">
    <location>
        <begin position="99"/>
        <end position="126"/>
    </location>
</feature>
<feature type="transmembrane region" description="Helical" evidence="7">
    <location>
        <begin position="175"/>
        <end position="195"/>
    </location>
</feature>
<comment type="caution">
    <text evidence="9">The sequence shown here is derived from an EMBL/GenBank/DDBJ whole genome shotgun (WGS) entry which is preliminary data.</text>
</comment>
<evidence type="ECO:0000256" key="5">
    <source>
        <dbReference type="ARBA" id="ARBA00022989"/>
    </source>
</evidence>
<name>A0ABX1KIK0_9MICO</name>
<keyword evidence="10" id="KW-1185">Reference proteome</keyword>
<dbReference type="PANTHER" id="PTHR43163">
    <property type="entry name" value="DIPEPTIDE TRANSPORT SYSTEM PERMEASE PROTEIN DPPB-RELATED"/>
    <property type="match status" value="1"/>
</dbReference>
<proteinExistence type="inferred from homology"/>
<dbReference type="Gene3D" id="1.10.3720.10">
    <property type="entry name" value="MetI-like"/>
    <property type="match status" value="1"/>
</dbReference>
<dbReference type="Pfam" id="PF00528">
    <property type="entry name" value="BPD_transp_1"/>
    <property type="match status" value="1"/>
</dbReference>
<comment type="subcellular location">
    <subcellularLocation>
        <location evidence="1 7">Cell membrane</location>
        <topology evidence="1 7">Multi-pass membrane protein</topology>
    </subcellularLocation>
</comment>
<evidence type="ECO:0000313" key="9">
    <source>
        <dbReference type="EMBL" id="NLP85191.1"/>
    </source>
</evidence>
<feature type="domain" description="ABC transmembrane type-1" evidence="8">
    <location>
        <begin position="95"/>
        <end position="299"/>
    </location>
</feature>
<dbReference type="Pfam" id="PF19300">
    <property type="entry name" value="BPD_transp_1_N"/>
    <property type="match status" value="1"/>
</dbReference>
<comment type="similarity">
    <text evidence="7">Belongs to the binding-protein-dependent transport system permease family.</text>
</comment>
<dbReference type="PROSITE" id="PS50928">
    <property type="entry name" value="ABC_TM1"/>
    <property type="match status" value="1"/>
</dbReference>
<dbReference type="EMBL" id="JABACI010000004">
    <property type="protein sequence ID" value="NLP85191.1"/>
    <property type="molecule type" value="Genomic_DNA"/>
</dbReference>
<dbReference type="RefSeq" id="WP_168913621.1">
    <property type="nucleotide sequence ID" value="NZ_JABACI010000004.1"/>
</dbReference>
<feature type="transmembrane region" description="Helical" evidence="7">
    <location>
        <begin position="239"/>
        <end position="260"/>
    </location>
</feature>
<evidence type="ECO:0000256" key="2">
    <source>
        <dbReference type="ARBA" id="ARBA00022448"/>
    </source>
</evidence>
<gene>
    <name evidence="9" type="ORF">HF576_15190</name>
</gene>
<keyword evidence="4 7" id="KW-0812">Transmembrane</keyword>
<keyword evidence="5 7" id="KW-1133">Transmembrane helix</keyword>
<dbReference type="InterPro" id="IPR035906">
    <property type="entry name" value="MetI-like_sf"/>
</dbReference>
<sequence>MLTFVVRRVAFSLLLALGVSFVTFVLISSNGSAIARTILGVDASQAQVDAKAAELGLDRPVVAQYAEWMLGVLRGDLGVSYYTGEAVTSIMANRIPVTLALVGIAMLLTAVLSALLGIASAVAGGWIDRALQIVALIGTAIPNFIVAIVLVMTLAVGARLFPATGFVPFQVDPAAWALSLILPVTAVVIASVGPASQQFRGAVKDVMEKDFVRTLRARGMRPRAIVFGHVFRNAAGPGIIILGLQIIVLMGGVVVIERVFSLPGVGELTVTNSLLGDIPVVLGCVLFIIVVVVIVNLATDLANAALNPKVRQR</sequence>
<keyword evidence="3" id="KW-1003">Cell membrane</keyword>
<feature type="transmembrane region" description="Helical" evidence="7">
    <location>
        <begin position="133"/>
        <end position="155"/>
    </location>
</feature>
<dbReference type="SUPFAM" id="SSF161098">
    <property type="entry name" value="MetI-like"/>
    <property type="match status" value="1"/>
</dbReference>
<organism evidence="9 10">
    <name type="scientific">Microbacterium salsuginis</name>
    <dbReference type="NCBI Taxonomy" id="2722803"/>
    <lineage>
        <taxon>Bacteria</taxon>
        <taxon>Bacillati</taxon>
        <taxon>Actinomycetota</taxon>
        <taxon>Actinomycetes</taxon>
        <taxon>Micrococcales</taxon>
        <taxon>Microbacteriaceae</taxon>
        <taxon>Microbacterium</taxon>
    </lineage>
</organism>
<evidence type="ECO:0000256" key="1">
    <source>
        <dbReference type="ARBA" id="ARBA00004651"/>
    </source>
</evidence>
<dbReference type="Proteomes" id="UP001429745">
    <property type="component" value="Unassembled WGS sequence"/>
</dbReference>
<evidence type="ECO:0000313" key="10">
    <source>
        <dbReference type="Proteomes" id="UP001429745"/>
    </source>
</evidence>
<reference evidence="9 10" key="1">
    <citation type="submission" date="2020-04" db="EMBL/GenBank/DDBJ databases">
        <title>CFH 90308 Microbacterium sp.</title>
        <authorList>
            <person name="Nie G."/>
            <person name="Ming H."/>
            <person name="Xia T."/>
        </authorList>
    </citation>
    <scope>NUCLEOTIDE SEQUENCE [LARGE SCALE GENOMIC DNA]</scope>
    <source>
        <strain evidence="9 10">CFH 90308</strain>
    </source>
</reference>
<evidence type="ECO:0000256" key="7">
    <source>
        <dbReference type="RuleBase" id="RU363032"/>
    </source>
</evidence>
<evidence type="ECO:0000256" key="6">
    <source>
        <dbReference type="ARBA" id="ARBA00023136"/>
    </source>
</evidence>
<protein>
    <submittedName>
        <fullName evidence="9">ABC transporter permease</fullName>
    </submittedName>
</protein>